<keyword evidence="1" id="KW-0472">Membrane</keyword>
<accession>A0A8T0B2A5</accession>
<feature type="transmembrane region" description="Helical" evidence="1">
    <location>
        <begin position="84"/>
        <end position="106"/>
    </location>
</feature>
<dbReference type="EMBL" id="JABFDY010000012">
    <property type="protein sequence ID" value="KAF7700294.1"/>
    <property type="molecule type" value="Genomic_DNA"/>
</dbReference>
<sequence length="133" mass="14839">MCVYFLFLLCAWSGANIKMMLRLLLLTLLLTVKAAMSDINGSGYGEFSDDEIEEEVILETTRPPIGAEKVMNQFENPDDGNMTIIIIAAVIVGALTILSIIAVVLFKRHLQRREQGVYSVPVEQGEEQGKRKH</sequence>
<feature type="signal peptide" evidence="2">
    <location>
        <begin position="1"/>
        <end position="34"/>
    </location>
</feature>
<dbReference type="AlphaFoldDB" id="A0A8T0B2A5"/>
<comment type="caution">
    <text evidence="3">The sequence shown here is derived from an EMBL/GenBank/DDBJ whole genome shotgun (WGS) entry which is preliminary data.</text>
</comment>
<evidence type="ECO:0000313" key="3">
    <source>
        <dbReference type="EMBL" id="KAF7700294.1"/>
    </source>
</evidence>
<protein>
    <submittedName>
        <fullName evidence="3">Uncharacterized protein</fullName>
    </submittedName>
</protein>
<keyword evidence="1" id="KW-0812">Transmembrane</keyword>
<gene>
    <name evidence="3" type="ORF">HF521_003252</name>
</gene>
<proteinExistence type="predicted"/>
<evidence type="ECO:0000313" key="4">
    <source>
        <dbReference type="Proteomes" id="UP000606274"/>
    </source>
</evidence>
<organism evidence="3 4">
    <name type="scientific">Silurus meridionalis</name>
    <name type="common">Southern catfish</name>
    <name type="synonym">Silurus soldatovi meridionalis</name>
    <dbReference type="NCBI Taxonomy" id="175797"/>
    <lineage>
        <taxon>Eukaryota</taxon>
        <taxon>Metazoa</taxon>
        <taxon>Chordata</taxon>
        <taxon>Craniata</taxon>
        <taxon>Vertebrata</taxon>
        <taxon>Euteleostomi</taxon>
        <taxon>Actinopterygii</taxon>
        <taxon>Neopterygii</taxon>
        <taxon>Teleostei</taxon>
        <taxon>Ostariophysi</taxon>
        <taxon>Siluriformes</taxon>
        <taxon>Siluridae</taxon>
        <taxon>Silurus</taxon>
    </lineage>
</organism>
<keyword evidence="2" id="KW-0732">Signal</keyword>
<keyword evidence="1" id="KW-1133">Transmembrane helix</keyword>
<name>A0A8T0B2A5_SILME</name>
<evidence type="ECO:0000256" key="2">
    <source>
        <dbReference type="SAM" id="SignalP"/>
    </source>
</evidence>
<reference evidence="3" key="1">
    <citation type="submission" date="2020-08" db="EMBL/GenBank/DDBJ databases">
        <title>Chromosome-level assembly of Southern catfish (Silurus meridionalis) provides insights into visual adaptation to the nocturnal and benthic lifestyles.</title>
        <authorList>
            <person name="Zhang Y."/>
            <person name="Wang D."/>
            <person name="Peng Z."/>
        </authorList>
    </citation>
    <scope>NUCLEOTIDE SEQUENCE</scope>
    <source>
        <strain evidence="3">SWU-2019-XX</strain>
        <tissue evidence="3">Muscle</tissue>
    </source>
</reference>
<dbReference type="Proteomes" id="UP000606274">
    <property type="component" value="Unassembled WGS sequence"/>
</dbReference>
<evidence type="ECO:0000256" key="1">
    <source>
        <dbReference type="SAM" id="Phobius"/>
    </source>
</evidence>
<keyword evidence="4" id="KW-1185">Reference proteome</keyword>
<feature type="chain" id="PRO_5035935481" evidence="2">
    <location>
        <begin position="35"/>
        <end position="133"/>
    </location>
</feature>